<organism evidence="2 3">
    <name type="scientific">Salinibacillus aidingensis</name>
    <dbReference type="NCBI Taxonomy" id="237684"/>
    <lineage>
        <taxon>Bacteria</taxon>
        <taxon>Bacillati</taxon>
        <taxon>Bacillota</taxon>
        <taxon>Bacilli</taxon>
        <taxon>Bacillales</taxon>
        <taxon>Bacillaceae</taxon>
        <taxon>Salinibacillus</taxon>
    </lineage>
</organism>
<keyword evidence="1" id="KW-1133">Transmembrane helix</keyword>
<feature type="transmembrane region" description="Helical" evidence="1">
    <location>
        <begin position="38"/>
        <end position="58"/>
    </location>
</feature>
<evidence type="ECO:0000313" key="2">
    <source>
        <dbReference type="EMBL" id="GAA0489411.1"/>
    </source>
</evidence>
<protein>
    <submittedName>
        <fullName evidence="2">Uncharacterized protein</fullName>
    </submittedName>
</protein>
<keyword evidence="3" id="KW-1185">Reference proteome</keyword>
<gene>
    <name evidence="2" type="ORF">GCM10008986_14050</name>
</gene>
<feature type="transmembrane region" description="Helical" evidence="1">
    <location>
        <begin position="64"/>
        <end position="81"/>
    </location>
</feature>
<reference evidence="2 3" key="1">
    <citation type="journal article" date="2019" name="Int. J. Syst. Evol. Microbiol.">
        <title>The Global Catalogue of Microorganisms (GCM) 10K type strain sequencing project: providing services to taxonomists for standard genome sequencing and annotation.</title>
        <authorList>
            <consortium name="The Broad Institute Genomics Platform"/>
            <consortium name="The Broad Institute Genome Sequencing Center for Infectious Disease"/>
            <person name="Wu L."/>
            <person name="Ma J."/>
        </authorList>
    </citation>
    <scope>NUCLEOTIDE SEQUENCE [LARGE SCALE GENOMIC DNA]</scope>
    <source>
        <strain evidence="2 3">JCM 12389</strain>
    </source>
</reference>
<proteinExistence type="predicted"/>
<evidence type="ECO:0000313" key="3">
    <source>
        <dbReference type="Proteomes" id="UP001500880"/>
    </source>
</evidence>
<sequence length="249" mass="27626">MIIGCFGFFALIGLIIWAFIIHPLMGAVALLAGAGLVIWNWSTLNVIGGLFLMAATIWGFQVHWILGVIFLIGSFFILGVDQTAKEEEEDKEQAIKNLQEQKNFEISHQFDGEKKQVLAIDEDAEKIAYLNGTDHRRIYPIREILDVQMTKDDKQVIKSSTGISTSGAILGGAIGGGVGAVIGGRRKKHRVEDRVERISLHIVVNDTNEPTIIFDLYKGSLSRNDSSVKGAYQKAEQLYDLLLVLRRQS</sequence>
<comment type="caution">
    <text evidence="2">The sequence shown here is derived from an EMBL/GenBank/DDBJ whole genome shotgun (WGS) entry which is preliminary data.</text>
</comment>
<evidence type="ECO:0000256" key="1">
    <source>
        <dbReference type="SAM" id="Phobius"/>
    </source>
</evidence>
<dbReference type="Proteomes" id="UP001500880">
    <property type="component" value="Unassembled WGS sequence"/>
</dbReference>
<name>A0ABN1B3G0_9BACI</name>
<keyword evidence="1" id="KW-0812">Transmembrane</keyword>
<dbReference type="EMBL" id="BAAADO010000003">
    <property type="protein sequence ID" value="GAA0489411.1"/>
    <property type="molecule type" value="Genomic_DNA"/>
</dbReference>
<feature type="transmembrane region" description="Helical" evidence="1">
    <location>
        <begin position="6"/>
        <end position="31"/>
    </location>
</feature>
<accession>A0ABN1B3G0</accession>
<keyword evidence="1" id="KW-0472">Membrane</keyword>